<evidence type="ECO:0000256" key="1">
    <source>
        <dbReference type="SAM" id="Phobius"/>
    </source>
</evidence>
<organism>
    <name type="scientific">Solenopsis invicta</name>
    <name type="common">Red imported fire ant</name>
    <name type="synonym">Solenopsis wagneri</name>
    <dbReference type="NCBI Taxonomy" id="13686"/>
    <lineage>
        <taxon>Eukaryota</taxon>
        <taxon>Metazoa</taxon>
        <taxon>Ecdysozoa</taxon>
        <taxon>Arthropoda</taxon>
        <taxon>Hexapoda</taxon>
        <taxon>Insecta</taxon>
        <taxon>Pterygota</taxon>
        <taxon>Neoptera</taxon>
        <taxon>Endopterygota</taxon>
        <taxon>Hymenoptera</taxon>
        <taxon>Apocrita</taxon>
        <taxon>Aculeata</taxon>
        <taxon>Formicoidea</taxon>
        <taxon>Formicidae</taxon>
        <taxon>Myrmicinae</taxon>
        <taxon>Solenopsis</taxon>
    </lineage>
</organism>
<dbReference type="PROSITE" id="PS51257">
    <property type="entry name" value="PROKAR_LIPOPROTEIN"/>
    <property type="match status" value="1"/>
</dbReference>
<sequence>MSEEVRNTNCSLLLNLVFSCSLKVYIIFLATRLAEIEEESLVNKFVLVSKDKGSLNCTASFVAGVVKALRL</sequence>
<proteinExistence type="predicted"/>
<evidence type="ECO:0000313" key="2">
    <source>
        <dbReference type="EMBL" id="EFZ11451.1"/>
    </source>
</evidence>
<accession>E9J6V2</accession>
<dbReference type="AlphaFoldDB" id="E9J6V2"/>
<gene>
    <name evidence="2" type="ORF">SINV_05312</name>
</gene>
<name>E9J6V2_SOLIN</name>
<feature type="transmembrane region" description="Helical" evidence="1">
    <location>
        <begin position="12"/>
        <end position="34"/>
    </location>
</feature>
<dbReference type="HOGENOM" id="CLU_2743233_0_0_1"/>
<keyword evidence="1" id="KW-0472">Membrane</keyword>
<keyword evidence="1" id="KW-1133">Transmembrane helix</keyword>
<keyword evidence="1" id="KW-0812">Transmembrane</keyword>
<reference evidence="2" key="1">
    <citation type="journal article" date="2011" name="Proc. Natl. Acad. Sci. U.S.A.">
        <title>The genome of the fire ant Solenopsis invicta.</title>
        <authorList>
            <person name="Wurm Y."/>
            <person name="Wang J."/>
            <person name="Riba-Grognuz O."/>
            <person name="Corona M."/>
            <person name="Nygaard S."/>
            <person name="Hunt B.G."/>
            <person name="Ingram K.K."/>
            <person name="Falquet L."/>
            <person name="Nipitwattanaphon M."/>
            <person name="Gotzek D."/>
            <person name="Dijkstra M.B."/>
            <person name="Oettler J."/>
            <person name="Comtesse F."/>
            <person name="Shih C.J."/>
            <person name="Wu W.J."/>
            <person name="Yang C.C."/>
            <person name="Thomas J."/>
            <person name="Beaudoing E."/>
            <person name="Pradervand S."/>
            <person name="Flegel V."/>
            <person name="Cook E.D."/>
            <person name="Fabbretti R."/>
            <person name="Stockinger H."/>
            <person name="Long L."/>
            <person name="Farmerie W.G."/>
            <person name="Oakey J."/>
            <person name="Boomsma J.J."/>
            <person name="Pamilo P."/>
            <person name="Yi S.V."/>
            <person name="Heinze J."/>
            <person name="Goodisman M.A."/>
            <person name="Farinelli L."/>
            <person name="Harshman K."/>
            <person name="Hulo N."/>
            <person name="Cerutti L."/>
            <person name="Xenarios I."/>
            <person name="Shoemaker D."/>
            <person name="Keller L."/>
        </authorList>
    </citation>
    <scope>NUCLEOTIDE SEQUENCE [LARGE SCALE GENOMIC DNA]</scope>
</reference>
<dbReference type="EMBL" id="GL768355">
    <property type="protein sequence ID" value="EFZ11451.1"/>
    <property type="molecule type" value="Genomic_DNA"/>
</dbReference>
<protein>
    <submittedName>
        <fullName evidence="2">Uncharacterized protein</fullName>
    </submittedName>
</protein>
<feature type="non-terminal residue" evidence="2">
    <location>
        <position position="71"/>
    </location>
</feature>